<protein>
    <submittedName>
        <fullName evidence="1">Uncharacterized protein</fullName>
    </submittedName>
</protein>
<dbReference type="EMBL" id="CATKSN020000065">
    <property type="protein sequence ID" value="CAI9149017.1"/>
    <property type="molecule type" value="Genomic_DNA"/>
</dbReference>
<dbReference type="Proteomes" id="UP001176941">
    <property type="component" value="Unassembled WGS sequence"/>
</dbReference>
<keyword evidence="2" id="KW-1185">Reference proteome</keyword>
<name>A0ABN8XHZ1_RANTA</name>
<gene>
    <name evidence="1" type="ORF">MRATA1EN1_LOCUS30635</name>
</gene>
<organism evidence="1 2">
    <name type="scientific">Rangifer tarandus platyrhynchus</name>
    <name type="common">Svalbard reindeer</name>
    <dbReference type="NCBI Taxonomy" id="3082113"/>
    <lineage>
        <taxon>Eukaryota</taxon>
        <taxon>Metazoa</taxon>
        <taxon>Chordata</taxon>
        <taxon>Craniata</taxon>
        <taxon>Vertebrata</taxon>
        <taxon>Euteleostomi</taxon>
        <taxon>Mammalia</taxon>
        <taxon>Eutheria</taxon>
        <taxon>Laurasiatheria</taxon>
        <taxon>Artiodactyla</taxon>
        <taxon>Ruminantia</taxon>
        <taxon>Pecora</taxon>
        <taxon>Cervidae</taxon>
        <taxon>Odocoileinae</taxon>
        <taxon>Rangifer</taxon>
    </lineage>
</organism>
<sequence length="92" mass="10459">MLEQNADPVGARLLVKKKRGFFVSLDKLLVVSVLEEIPRLQRYAGVSSMAVCREKHISAEVTLCREGDGCVRTRRRKIVGVPVGEWRLLRLR</sequence>
<proteinExistence type="predicted"/>
<comment type="caution">
    <text evidence="1">The sequence shown here is derived from an EMBL/GenBank/DDBJ whole genome shotgun (WGS) entry which is preliminary data.</text>
</comment>
<evidence type="ECO:0000313" key="2">
    <source>
        <dbReference type="Proteomes" id="UP001176941"/>
    </source>
</evidence>
<accession>A0ABN8XHZ1</accession>
<reference evidence="1" key="1">
    <citation type="submission" date="2023-04" db="EMBL/GenBank/DDBJ databases">
        <authorList>
            <consortium name="ELIXIR-Norway"/>
        </authorList>
    </citation>
    <scope>NUCLEOTIDE SEQUENCE [LARGE SCALE GENOMIC DNA]</scope>
</reference>
<evidence type="ECO:0000313" key="1">
    <source>
        <dbReference type="EMBL" id="CAI9149017.1"/>
    </source>
</evidence>